<dbReference type="PROSITE" id="PS00237">
    <property type="entry name" value="G_PROTEIN_RECEP_F1_1"/>
    <property type="match status" value="1"/>
</dbReference>
<evidence type="ECO:0000256" key="12">
    <source>
        <dbReference type="ARBA" id="ARBA00023224"/>
    </source>
</evidence>
<dbReference type="InterPro" id="IPR000276">
    <property type="entry name" value="GPCR_Rhodpsn"/>
</dbReference>
<proteinExistence type="inferred from homology"/>
<evidence type="ECO:0000256" key="7">
    <source>
        <dbReference type="ARBA" id="ARBA00023040"/>
    </source>
</evidence>
<evidence type="ECO:0000256" key="10">
    <source>
        <dbReference type="ARBA" id="ARBA00023170"/>
    </source>
</evidence>
<dbReference type="GO" id="GO:0005886">
    <property type="term" value="C:plasma membrane"/>
    <property type="evidence" value="ECO:0007669"/>
    <property type="project" value="UniProtKB-SubCell"/>
</dbReference>
<feature type="transmembrane region" description="Helical" evidence="14">
    <location>
        <begin position="159"/>
        <end position="178"/>
    </location>
</feature>
<keyword evidence="10 13" id="KW-0675">Receptor</keyword>
<feature type="transmembrane region" description="Helical" evidence="14">
    <location>
        <begin position="78"/>
        <end position="96"/>
    </location>
</feature>
<keyword evidence="8 14" id="KW-0472">Membrane</keyword>
<evidence type="ECO:0000256" key="9">
    <source>
        <dbReference type="ARBA" id="ARBA00023157"/>
    </source>
</evidence>
<feature type="transmembrane region" description="Helical" evidence="14">
    <location>
        <begin position="43"/>
        <end position="66"/>
    </location>
</feature>
<keyword evidence="2 14" id="KW-1003">Cell membrane</keyword>
<feature type="transmembrane region" description="Helical" evidence="14">
    <location>
        <begin position="288"/>
        <end position="309"/>
    </location>
</feature>
<feature type="transmembrane region" description="Helical" evidence="14">
    <location>
        <begin position="214"/>
        <end position="236"/>
    </location>
</feature>
<dbReference type="InterPro" id="IPR000725">
    <property type="entry name" value="Olfact_rcpt"/>
</dbReference>
<evidence type="ECO:0000256" key="13">
    <source>
        <dbReference type="RuleBase" id="RU000688"/>
    </source>
</evidence>
<dbReference type="SUPFAM" id="SSF81321">
    <property type="entry name" value="Family A G protein-coupled receptor-like"/>
    <property type="match status" value="1"/>
</dbReference>
<dbReference type="FunFam" id="1.20.1070.10:FF:000024">
    <property type="entry name" value="Olfactory receptor"/>
    <property type="match status" value="1"/>
</dbReference>
<evidence type="ECO:0000256" key="6">
    <source>
        <dbReference type="ARBA" id="ARBA00022989"/>
    </source>
</evidence>
<protein>
    <recommendedName>
        <fullName evidence="14">Olfactory receptor</fullName>
    </recommendedName>
</protein>
<accession>A0ABD1JGV8</accession>
<evidence type="ECO:0000256" key="5">
    <source>
        <dbReference type="ARBA" id="ARBA00022725"/>
    </source>
</evidence>
<evidence type="ECO:0000256" key="8">
    <source>
        <dbReference type="ARBA" id="ARBA00023136"/>
    </source>
</evidence>
<dbReference type="GO" id="GO:0004930">
    <property type="term" value="F:G protein-coupled receptor activity"/>
    <property type="evidence" value="ECO:0007669"/>
    <property type="project" value="UniProtKB-KW"/>
</dbReference>
<feature type="transmembrane region" description="Helical" evidence="14">
    <location>
        <begin position="116"/>
        <end position="138"/>
    </location>
</feature>
<keyword evidence="9" id="KW-1015">Disulfide bond</keyword>
<evidence type="ECO:0000256" key="11">
    <source>
        <dbReference type="ARBA" id="ARBA00023180"/>
    </source>
</evidence>
<keyword evidence="4 13" id="KW-0812">Transmembrane</keyword>
<evidence type="ECO:0000256" key="2">
    <source>
        <dbReference type="ARBA" id="ARBA00022475"/>
    </source>
</evidence>
<dbReference type="PRINTS" id="PR00245">
    <property type="entry name" value="OLFACTORYR"/>
</dbReference>
<keyword evidence="3 14" id="KW-0716">Sensory transduction</keyword>
<feature type="domain" description="G-protein coupled receptors family 1 profile" evidence="15">
    <location>
        <begin position="59"/>
        <end position="309"/>
    </location>
</feature>
<dbReference type="InterPro" id="IPR052921">
    <property type="entry name" value="GPCR1_Superfamily_Member"/>
</dbReference>
<dbReference type="PANTHER" id="PTHR26451:SF885">
    <property type="entry name" value="OLFACTORY RECEPTOR"/>
    <property type="match status" value="1"/>
</dbReference>
<dbReference type="InterPro" id="IPR017452">
    <property type="entry name" value="GPCR_Rhodpsn_7TM"/>
</dbReference>
<dbReference type="EMBL" id="JBHFQA010000016">
    <property type="protein sequence ID" value="KAL2085341.1"/>
    <property type="molecule type" value="Genomic_DNA"/>
</dbReference>
<evidence type="ECO:0000256" key="4">
    <source>
        <dbReference type="ARBA" id="ARBA00022692"/>
    </source>
</evidence>
<dbReference type="Gene3D" id="1.20.1070.10">
    <property type="entry name" value="Rhodopsin 7-helix transmembrane proteins"/>
    <property type="match status" value="1"/>
</dbReference>
<keyword evidence="7 13" id="KW-0297">G-protein coupled receptor</keyword>
<evidence type="ECO:0000256" key="1">
    <source>
        <dbReference type="ARBA" id="ARBA00004651"/>
    </source>
</evidence>
<feature type="transmembrane region" description="Helical" evidence="14">
    <location>
        <begin position="257"/>
        <end position="276"/>
    </location>
</feature>
<keyword evidence="12 13" id="KW-0807">Transducer</keyword>
<dbReference type="PRINTS" id="PR00237">
    <property type="entry name" value="GPCRRHODOPSN"/>
</dbReference>
<evidence type="ECO:0000313" key="16">
    <source>
        <dbReference type="EMBL" id="KAL2085341.1"/>
    </source>
</evidence>
<organism evidence="16 17">
    <name type="scientific">Coilia grayii</name>
    <name type="common">Gray's grenadier anchovy</name>
    <dbReference type="NCBI Taxonomy" id="363190"/>
    <lineage>
        <taxon>Eukaryota</taxon>
        <taxon>Metazoa</taxon>
        <taxon>Chordata</taxon>
        <taxon>Craniata</taxon>
        <taxon>Vertebrata</taxon>
        <taxon>Euteleostomi</taxon>
        <taxon>Actinopterygii</taxon>
        <taxon>Neopterygii</taxon>
        <taxon>Teleostei</taxon>
        <taxon>Clupei</taxon>
        <taxon>Clupeiformes</taxon>
        <taxon>Clupeoidei</taxon>
        <taxon>Engraulidae</taxon>
        <taxon>Coilinae</taxon>
        <taxon>Coilia</taxon>
    </lineage>
</organism>
<keyword evidence="6 14" id="KW-1133">Transmembrane helix</keyword>
<keyword evidence="17" id="KW-1185">Reference proteome</keyword>
<evidence type="ECO:0000259" key="15">
    <source>
        <dbReference type="PROSITE" id="PS50262"/>
    </source>
</evidence>
<dbReference type="Proteomes" id="UP001591681">
    <property type="component" value="Unassembled WGS sequence"/>
</dbReference>
<keyword evidence="11" id="KW-0325">Glycoprotein</keyword>
<dbReference type="PANTHER" id="PTHR26451">
    <property type="entry name" value="G_PROTEIN_RECEP_F1_2 DOMAIN-CONTAINING PROTEIN"/>
    <property type="match status" value="1"/>
</dbReference>
<gene>
    <name evidence="16" type="ORF">ACEWY4_018661</name>
</gene>
<comment type="similarity">
    <text evidence="13">Belongs to the G-protein coupled receptor 1 family.</text>
</comment>
<name>A0ABD1JGV8_9TELE</name>
<reference evidence="16 17" key="1">
    <citation type="submission" date="2024-09" db="EMBL/GenBank/DDBJ databases">
        <title>A chromosome-level genome assembly of Gray's grenadier anchovy, Coilia grayii.</title>
        <authorList>
            <person name="Fu Z."/>
        </authorList>
    </citation>
    <scope>NUCLEOTIDE SEQUENCE [LARGE SCALE GENOMIC DNA]</scope>
    <source>
        <strain evidence="16">G4</strain>
        <tissue evidence="16">Muscle</tissue>
    </source>
</reference>
<dbReference type="Pfam" id="PF13853">
    <property type="entry name" value="7tm_4"/>
    <property type="match status" value="1"/>
</dbReference>
<dbReference type="GO" id="GO:0007608">
    <property type="term" value="P:sensory perception of smell"/>
    <property type="evidence" value="ECO:0007669"/>
    <property type="project" value="UniProtKB-KW"/>
</dbReference>
<evidence type="ECO:0000256" key="3">
    <source>
        <dbReference type="ARBA" id="ARBA00022606"/>
    </source>
</evidence>
<comment type="caution">
    <text evidence="16">The sequence shown here is derived from an EMBL/GenBank/DDBJ whole genome shotgun (WGS) entry which is preliminary data.</text>
</comment>
<evidence type="ECO:0000256" key="14">
    <source>
        <dbReference type="RuleBase" id="RU363047"/>
    </source>
</evidence>
<evidence type="ECO:0000313" key="17">
    <source>
        <dbReference type="Proteomes" id="UP001591681"/>
    </source>
</evidence>
<comment type="subcellular location">
    <subcellularLocation>
        <location evidence="1 14">Cell membrane</location>
        <topology evidence="1 14">Multi-pass membrane protein</topology>
    </subcellularLocation>
</comment>
<sequence length="331" mass="38158">MVFKISAVTNNTYDFVLQCIMKNASSFTTFILINYEPMEQQRYLYIIIFLLPYMLTIILNTCLIYIICKDRTLHEPMYIFICNLSFNGIYGGTVLLPHILSKLATKSYKMPLANCLIQIFCLHTFGIIELMILAVMAYDRYAAICIPLHYHNKMSPRNVKILIAVAWLFPLCAFPMWMSWTTQLSFCGNIIYKTHCTNFDLIKLSCNDTSLQNIVGMLLMGVFVLPQLTVILFSYVQILRICLHGHKDSKKKALQTCMPHLLTVINYVCGLSFELIQVRLKTTHTQYGMSLFMSVYFLIIPPLLNPVIYGSTVLKKHIYTFVQRKKLSPVS</sequence>
<dbReference type="AlphaFoldDB" id="A0ABD1JGV8"/>
<keyword evidence="5 14" id="KW-0552">Olfaction</keyword>
<dbReference type="PROSITE" id="PS50262">
    <property type="entry name" value="G_PROTEIN_RECEP_F1_2"/>
    <property type="match status" value="1"/>
</dbReference>